<protein>
    <submittedName>
        <fullName evidence="2">Uncharacterized protein</fullName>
    </submittedName>
</protein>
<feature type="compositionally biased region" description="Polar residues" evidence="1">
    <location>
        <begin position="36"/>
        <end position="49"/>
    </location>
</feature>
<dbReference type="Proteomes" id="UP000827986">
    <property type="component" value="Unassembled WGS sequence"/>
</dbReference>
<evidence type="ECO:0000313" key="3">
    <source>
        <dbReference type="Proteomes" id="UP000827986"/>
    </source>
</evidence>
<feature type="region of interest" description="Disordered" evidence="1">
    <location>
        <begin position="1"/>
        <end position="116"/>
    </location>
</feature>
<gene>
    <name evidence="2" type="ORF">KIL84_002700</name>
</gene>
<organism evidence="2 3">
    <name type="scientific">Mauremys mutica</name>
    <name type="common">yellowpond turtle</name>
    <dbReference type="NCBI Taxonomy" id="74926"/>
    <lineage>
        <taxon>Eukaryota</taxon>
        <taxon>Metazoa</taxon>
        <taxon>Chordata</taxon>
        <taxon>Craniata</taxon>
        <taxon>Vertebrata</taxon>
        <taxon>Euteleostomi</taxon>
        <taxon>Archelosauria</taxon>
        <taxon>Testudinata</taxon>
        <taxon>Testudines</taxon>
        <taxon>Cryptodira</taxon>
        <taxon>Durocryptodira</taxon>
        <taxon>Testudinoidea</taxon>
        <taxon>Geoemydidae</taxon>
        <taxon>Geoemydinae</taxon>
        <taxon>Mauremys</taxon>
    </lineage>
</organism>
<proteinExistence type="predicted"/>
<keyword evidence="3" id="KW-1185">Reference proteome</keyword>
<name>A0A9D4AMJ6_9SAUR</name>
<dbReference type="EMBL" id="JAHDVG010000486">
    <property type="protein sequence ID" value="KAH1167217.1"/>
    <property type="molecule type" value="Genomic_DNA"/>
</dbReference>
<reference evidence="2" key="1">
    <citation type="submission" date="2021-09" db="EMBL/GenBank/DDBJ databases">
        <title>The genome of Mauremys mutica provides insights into the evolution of semi-aquatic lifestyle.</title>
        <authorList>
            <person name="Gong S."/>
            <person name="Gao Y."/>
        </authorList>
    </citation>
    <scope>NUCLEOTIDE SEQUENCE</scope>
    <source>
        <strain evidence="2">MM-2020</strain>
        <tissue evidence="2">Muscle</tissue>
    </source>
</reference>
<evidence type="ECO:0000313" key="2">
    <source>
        <dbReference type="EMBL" id="KAH1167217.1"/>
    </source>
</evidence>
<accession>A0A9D4AMJ6</accession>
<evidence type="ECO:0000256" key="1">
    <source>
        <dbReference type="SAM" id="MobiDB-lite"/>
    </source>
</evidence>
<comment type="caution">
    <text evidence="2">The sequence shown here is derived from an EMBL/GenBank/DDBJ whole genome shotgun (WGS) entry which is preliminary data.</text>
</comment>
<dbReference type="AlphaFoldDB" id="A0A9D4AMJ6"/>
<sequence length="116" mass="12073">MRPAQCSTGERGEAQQVLQEQRTFQPPPSPAPPQTGEASHTAESLSCTLGTPPALGKPSAPNSVQKGTKDIPTVDCPPQCTLNLARGKGHSIHPHPREPLLPQVPPTGSVPTCAMG</sequence>